<dbReference type="EMBL" id="SKBN01000112">
    <property type="protein sequence ID" value="TGJ82866.1"/>
    <property type="molecule type" value="Genomic_DNA"/>
</dbReference>
<reference evidence="3 4" key="1">
    <citation type="submission" date="2019-03" db="EMBL/GenBank/DDBJ databases">
        <title>Draft genome sequence of Xylaria hypoxylon DSM 108379, a ubiquitous saprotrophic-parasitic fungi on hardwood.</title>
        <authorList>
            <person name="Buettner E."/>
            <person name="Leonhardt S."/>
            <person name="Gebauer A.M."/>
            <person name="Liers C."/>
            <person name="Hofrichter M."/>
            <person name="Kellner H."/>
        </authorList>
    </citation>
    <scope>NUCLEOTIDE SEQUENCE [LARGE SCALE GENOMIC DNA]</scope>
    <source>
        <strain evidence="3 4">DSM 108379</strain>
    </source>
</reference>
<feature type="compositionally biased region" description="Low complexity" evidence="1">
    <location>
        <begin position="160"/>
        <end position="182"/>
    </location>
</feature>
<dbReference type="Proteomes" id="UP000297716">
    <property type="component" value="Unassembled WGS sequence"/>
</dbReference>
<keyword evidence="4" id="KW-1185">Reference proteome</keyword>
<keyword evidence="2" id="KW-0732">Signal</keyword>
<dbReference type="PROSITE" id="PS51257">
    <property type="entry name" value="PROKAR_LIPOPROTEIN"/>
    <property type="match status" value="1"/>
</dbReference>
<feature type="region of interest" description="Disordered" evidence="1">
    <location>
        <begin position="154"/>
        <end position="182"/>
    </location>
</feature>
<dbReference type="AlphaFoldDB" id="A0A4Z0YZT8"/>
<proteinExistence type="predicted"/>
<feature type="chain" id="PRO_5021255161" description="Infection structure specific protein" evidence="2">
    <location>
        <begin position="20"/>
        <end position="216"/>
    </location>
</feature>
<accession>A0A4Z0YZT8</accession>
<evidence type="ECO:0000256" key="1">
    <source>
        <dbReference type="SAM" id="MobiDB-lite"/>
    </source>
</evidence>
<evidence type="ECO:0000313" key="3">
    <source>
        <dbReference type="EMBL" id="TGJ82866.1"/>
    </source>
</evidence>
<comment type="caution">
    <text evidence="3">The sequence shown here is derived from an EMBL/GenBank/DDBJ whole genome shotgun (WGS) entry which is preliminary data.</text>
</comment>
<sequence>MYNTKVFLSVATLMGTSLAQIPTGVYTASSCVAILSGFTDVPTPAPALASYISSLVLDGPVTAPGQTTALPGFTLEDPVGYQDLFCSIASDLPESLVPEFQSYGLGLLSYGSVHLSEYDAFVTECITTGAAASTLTSELHKMLTNTGGLCQAPSTTTPAGSYPTGSSNGTSSTGTGSFSTPTSSATLIPTGAAARPTGAIVGAAAIGGLLGVVALL</sequence>
<dbReference type="OrthoDB" id="4757122at2759"/>
<evidence type="ECO:0008006" key="5">
    <source>
        <dbReference type="Google" id="ProtNLM"/>
    </source>
</evidence>
<evidence type="ECO:0000313" key="4">
    <source>
        <dbReference type="Proteomes" id="UP000297716"/>
    </source>
</evidence>
<protein>
    <recommendedName>
        <fullName evidence="5">Infection structure specific protein</fullName>
    </recommendedName>
</protein>
<evidence type="ECO:0000256" key="2">
    <source>
        <dbReference type="SAM" id="SignalP"/>
    </source>
</evidence>
<feature type="signal peptide" evidence="2">
    <location>
        <begin position="1"/>
        <end position="19"/>
    </location>
</feature>
<organism evidence="3 4">
    <name type="scientific">Xylaria hypoxylon</name>
    <dbReference type="NCBI Taxonomy" id="37992"/>
    <lineage>
        <taxon>Eukaryota</taxon>
        <taxon>Fungi</taxon>
        <taxon>Dikarya</taxon>
        <taxon>Ascomycota</taxon>
        <taxon>Pezizomycotina</taxon>
        <taxon>Sordariomycetes</taxon>
        <taxon>Xylariomycetidae</taxon>
        <taxon>Xylariales</taxon>
        <taxon>Xylariaceae</taxon>
        <taxon>Xylaria</taxon>
    </lineage>
</organism>
<name>A0A4Z0YZT8_9PEZI</name>
<dbReference type="STRING" id="37992.A0A4Z0YZT8"/>
<gene>
    <name evidence="3" type="ORF">E0Z10_g5897</name>
</gene>